<feature type="signal peptide" evidence="1">
    <location>
        <begin position="1"/>
        <end position="22"/>
    </location>
</feature>
<keyword evidence="3" id="KW-1185">Reference proteome</keyword>
<dbReference type="KEGG" id="tig:THII_2562"/>
<organism evidence="2 3">
    <name type="scientific">Thioploca ingrica</name>
    <dbReference type="NCBI Taxonomy" id="40754"/>
    <lineage>
        <taxon>Bacteria</taxon>
        <taxon>Pseudomonadati</taxon>
        <taxon>Pseudomonadota</taxon>
        <taxon>Gammaproteobacteria</taxon>
        <taxon>Thiotrichales</taxon>
        <taxon>Thiotrichaceae</taxon>
        <taxon>Thioploca</taxon>
    </lineage>
</organism>
<sequence length="236" mass="25140">MRKILSSAIMMLAVASSASVEAAAANSWNLSSDMIIATMSTNPCSPTNLLPSSFGIGCVWTAMYDAVGTSHNSLNYLMMPNYFPTYPGPSNPGPSNPFAVWTNPSQYALLVGVATQTYNASNGTSNFTHIQGIPTLHPDTTLSSIIRWKSPINGNINIMGRIADVDSACGNGINWFVDKGNSTLMSGTLANGNNGATILQQNIPVSIGTYLYFIVSPKNNDNLCDTTYLDIIITNP</sequence>
<evidence type="ECO:0000313" key="2">
    <source>
        <dbReference type="EMBL" id="BAP56859.1"/>
    </source>
</evidence>
<dbReference type="AlphaFoldDB" id="A0A090AHS8"/>
<keyword evidence="1" id="KW-0732">Signal</keyword>
<dbReference type="OrthoDB" id="6889730at2"/>
<reference evidence="2 3" key="1">
    <citation type="journal article" date="2014" name="ISME J.">
        <title>Ecophysiology of Thioploca ingrica as revealed by the complete genome sequence supplemented with proteomic evidence.</title>
        <authorList>
            <person name="Kojima H."/>
            <person name="Ogura Y."/>
            <person name="Yamamoto N."/>
            <person name="Togashi T."/>
            <person name="Mori H."/>
            <person name="Watanabe T."/>
            <person name="Nemoto F."/>
            <person name="Kurokawa K."/>
            <person name="Hayashi T."/>
            <person name="Fukui M."/>
        </authorList>
    </citation>
    <scope>NUCLEOTIDE SEQUENCE [LARGE SCALE GENOMIC DNA]</scope>
</reference>
<evidence type="ECO:0000256" key="1">
    <source>
        <dbReference type="SAM" id="SignalP"/>
    </source>
</evidence>
<name>A0A090AHS8_9GAMM</name>
<dbReference type="HOGENOM" id="CLU_1287963_0_0_6"/>
<protein>
    <recommendedName>
        <fullName evidence="4">Secreted protein</fullName>
    </recommendedName>
</protein>
<dbReference type="EMBL" id="AP014633">
    <property type="protein sequence ID" value="BAP56859.1"/>
    <property type="molecule type" value="Genomic_DNA"/>
</dbReference>
<proteinExistence type="predicted"/>
<gene>
    <name evidence="2" type="ORF">THII_2562</name>
</gene>
<accession>A0A090AHS8</accession>
<feature type="chain" id="PRO_5001852766" description="Secreted protein" evidence="1">
    <location>
        <begin position="23"/>
        <end position="236"/>
    </location>
</feature>
<evidence type="ECO:0000313" key="3">
    <source>
        <dbReference type="Proteomes" id="UP000031623"/>
    </source>
</evidence>
<evidence type="ECO:0008006" key="4">
    <source>
        <dbReference type="Google" id="ProtNLM"/>
    </source>
</evidence>
<dbReference type="Proteomes" id="UP000031623">
    <property type="component" value="Chromosome"/>
</dbReference>